<dbReference type="AlphaFoldDB" id="A0A2W7BVD7"/>
<organism evidence="1 2">
    <name type="scientific">Mesorhizobium kowhaii</name>
    <dbReference type="NCBI Taxonomy" id="1300272"/>
    <lineage>
        <taxon>Bacteria</taxon>
        <taxon>Pseudomonadati</taxon>
        <taxon>Pseudomonadota</taxon>
        <taxon>Alphaproteobacteria</taxon>
        <taxon>Hyphomicrobiales</taxon>
        <taxon>Phyllobacteriaceae</taxon>
        <taxon>Mesorhizobium</taxon>
    </lineage>
</organism>
<evidence type="ECO:0000313" key="1">
    <source>
        <dbReference type="EMBL" id="PZV33991.1"/>
    </source>
</evidence>
<reference evidence="2" key="1">
    <citation type="submission" date="2017-03" db="EMBL/GenBank/DDBJ databases">
        <authorList>
            <person name="Safronova V.I."/>
            <person name="Sazanova A.L."/>
            <person name="Chirak E.R."/>
        </authorList>
    </citation>
    <scope>NUCLEOTIDE SEQUENCE [LARGE SCALE GENOMIC DNA]</scope>
    <source>
        <strain evidence="2">Ach-343</strain>
    </source>
</reference>
<protein>
    <submittedName>
        <fullName evidence="1">Uncharacterized protein</fullName>
    </submittedName>
</protein>
<name>A0A2W7BVD7_9HYPH</name>
<dbReference type="Proteomes" id="UP000248616">
    <property type="component" value="Unassembled WGS sequence"/>
</dbReference>
<dbReference type="EMBL" id="MZXV01000076">
    <property type="protein sequence ID" value="PZV33991.1"/>
    <property type="molecule type" value="Genomic_DNA"/>
</dbReference>
<comment type="caution">
    <text evidence="1">The sequence shown here is derived from an EMBL/GenBank/DDBJ whole genome shotgun (WGS) entry which is preliminary data.</text>
</comment>
<sequence>MIGMDFGRLFSSLPPLTFLSHSSHASAQQNPDGIELPVACCSNMDLRQVQWSAILETPADALHTDLP</sequence>
<proteinExistence type="predicted"/>
<keyword evidence="2" id="KW-1185">Reference proteome</keyword>
<accession>A0A2W7BVD7</accession>
<evidence type="ECO:0000313" key="2">
    <source>
        <dbReference type="Proteomes" id="UP000248616"/>
    </source>
</evidence>
<gene>
    <name evidence="1" type="ORF">B5V02_33305</name>
</gene>